<evidence type="ECO:0000313" key="2">
    <source>
        <dbReference type="Proteomes" id="UP000292958"/>
    </source>
</evidence>
<dbReference type="AlphaFoldDB" id="A0A4Q7YVU2"/>
<reference evidence="1 2" key="1">
    <citation type="submission" date="2019-02" db="EMBL/GenBank/DDBJ databases">
        <title>Genomic Encyclopedia of Archaeal and Bacterial Type Strains, Phase II (KMG-II): from individual species to whole genera.</title>
        <authorList>
            <person name="Goeker M."/>
        </authorList>
    </citation>
    <scope>NUCLEOTIDE SEQUENCE [LARGE SCALE GENOMIC DNA]</scope>
    <source>
        <strain evidence="1 2">DSM 18101</strain>
    </source>
</reference>
<keyword evidence="2" id="KW-1185">Reference proteome</keyword>
<dbReference type="RefSeq" id="WP_130419833.1">
    <property type="nucleotide sequence ID" value="NZ_SHKW01000001.1"/>
</dbReference>
<accession>A0A4Q7YVU2</accession>
<dbReference type="EMBL" id="SHKW01000001">
    <property type="protein sequence ID" value="RZU42012.1"/>
    <property type="molecule type" value="Genomic_DNA"/>
</dbReference>
<organism evidence="1 2">
    <name type="scientific">Edaphobacter modestus</name>
    <dbReference type="NCBI Taxonomy" id="388466"/>
    <lineage>
        <taxon>Bacteria</taxon>
        <taxon>Pseudomonadati</taxon>
        <taxon>Acidobacteriota</taxon>
        <taxon>Terriglobia</taxon>
        <taxon>Terriglobales</taxon>
        <taxon>Acidobacteriaceae</taxon>
        <taxon>Edaphobacter</taxon>
    </lineage>
</organism>
<comment type="caution">
    <text evidence="1">The sequence shown here is derived from an EMBL/GenBank/DDBJ whole genome shotgun (WGS) entry which is preliminary data.</text>
</comment>
<gene>
    <name evidence="1" type="ORF">BDD14_3554</name>
</gene>
<dbReference type="PROSITE" id="PS51257">
    <property type="entry name" value="PROKAR_LIPOPROTEIN"/>
    <property type="match status" value="1"/>
</dbReference>
<name>A0A4Q7YVU2_9BACT</name>
<protein>
    <recommendedName>
        <fullName evidence="3">Transglycosylase-like protein with SLT domain</fullName>
    </recommendedName>
</protein>
<evidence type="ECO:0008006" key="3">
    <source>
        <dbReference type="Google" id="ProtNLM"/>
    </source>
</evidence>
<evidence type="ECO:0000313" key="1">
    <source>
        <dbReference type="EMBL" id="RZU42012.1"/>
    </source>
</evidence>
<dbReference type="Proteomes" id="UP000292958">
    <property type="component" value="Unassembled WGS sequence"/>
</dbReference>
<proteinExistence type="predicted"/>
<dbReference type="OrthoDB" id="117636at2"/>
<sequence length="253" mass="28429">MASGAQRVRNAVAIAITLGCVMTLVGCGKREEAHATAPVAPVKVPEMKPAPATPIHTERIELGGETWDPEWDKIVELALPPAMLTRQVPRDVQRFCPRFYEMAEVDKRAFWAYFFQALAGAEAGLDPTTRVRHTEPEVAVIDKVSGRAVRSEGLLQLTYEDQRRYGCDFDWDHDKTMKHDDPDKTILQPKNNLECGVKILENQIIDQHKPLLSNSGYWSTLRSGNMDYRLLAKQMTNVPLACKARNSRTVASR</sequence>